<dbReference type="Pfam" id="PF01820">
    <property type="entry name" value="Dala_Dala_lig_N"/>
    <property type="match status" value="1"/>
</dbReference>
<evidence type="ECO:0000256" key="12">
    <source>
        <dbReference type="ARBA" id="ARBA00023211"/>
    </source>
</evidence>
<dbReference type="GO" id="GO:0071555">
    <property type="term" value="P:cell wall organization"/>
    <property type="evidence" value="ECO:0007669"/>
    <property type="project" value="UniProtKB-KW"/>
</dbReference>
<evidence type="ECO:0000256" key="2">
    <source>
        <dbReference type="ARBA" id="ARBA00003921"/>
    </source>
</evidence>
<comment type="pathway">
    <text evidence="3 15">Cell wall biogenesis; peptidoglycan biosynthesis.</text>
</comment>
<proteinExistence type="inferred from homology"/>
<dbReference type="PANTHER" id="PTHR23132">
    <property type="entry name" value="D-ALANINE--D-ALANINE LIGASE"/>
    <property type="match status" value="1"/>
</dbReference>
<evidence type="ECO:0000256" key="11">
    <source>
        <dbReference type="ARBA" id="ARBA00022984"/>
    </source>
</evidence>
<evidence type="ECO:0000256" key="18">
    <source>
        <dbReference type="PIRSR" id="PIRSR039102-3"/>
    </source>
</evidence>
<evidence type="ECO:0000259" key="20">
    <source>
        <dbReference type="PROSITE" id="PS50975"/>
    </source>
</evidence>
<feature type="binding site" evidence="17">
    <location>
        <begin position="324"/>
        <end position="325"/>
    </location>
    <ligand>
        <name>ATP</name>
        <dbReference type="ChEBI" id="CHEBI:30616"/>
    </ligand>
</feature>
<keyword evidence="9 18" id="KW-0460">Magnesium</keyword>
<dbReference type="Proteomes" id="UP000285310">
    <property type="component" value="Unassembled WGS sequence"/>
</dbReference>
<keyword evidence="6 18" id="KW-0479">Metal-binding</keyword>
<feature type="binding site" evidence="17">
    <location>
        <begin position="193"/>
        <end position="195"/>
    </location>
    <ligand>
        <name>ATP</name>
        <dbReference type="ChEBI" id="CHEBI:30616"/>
    </ligand>
</feature>
<organism evidence="21 22">
    <name type="scientific">Salinisphaera japonica YTM-1</name>
    <dbReference type="NCBI Taxonomy" id="1209778"/>
    <lineage>
        <taxon>Bacteria</taxon>
        <taxon>Pseudomonadati</taxon>
        <taxon>Pseudomonadota</taxon>
        <taxon>Gammaproteobacteria</taxon>
        <taxon>Salinisphaerales</taxon>
        <taxon>Salinisphaeraceae</taxon>
        <taxon>Salinisphaera</taxon>
    </lineage>
</organism>
<dbReference type="NCBIfam" id="NF002525">
    <property type="entry name" value="PRK01966.1-1"/>
    <property type="match status" value="1"/>
</dbReference>
<dbReference type="GO" id="GO:0046872">
    <property type="term" value="F:metal ion binding"/>
    <property type="evidence" value="ECO:0007669"/>
    <property type="project" value="UniProtKB-KW"/>
</dbReference>
<evidence type="ECO:0000256" key="4">
    <source>
        <dbReference type="ARBA" id="ARBA00010871"/>
    </source>
</evidence>
<dbReference type="InterPro" id="IPR013815">
    <property type="entry name" value="ATP_grasp_subdomain_1"/>
</dbReference>
<keyword evidence="8 19" id="KW-0067">ATP-binding</keyword>
<dbReference type="Gene3D" id="3.30.1490.20">
    <property type="entry name" value="ATP-grasp fold, A domain"/>
    <property type="match status" value="1"/>
</dbReference>
<evidence type="ECO:0000256" key="7">
    <source>
        <dbReference type="ARBA" id="ARBA00022741"/>
    </source>
</evidence>
<dbReference type="SUPFAM" id="SSF56059">
    <property type="entry name" value="Glutathione synthetase ATP-binding domain-like"/>
    <property type="match status" value="1"/>
</dbReference>
<evidence type="ECO:0000256" key="17">
    <source>
        <dbReference type="PIRSR" id="PIRSR039102-2"/>
    </source>
</evidence>
<evidence type="ECO:0000256" key="10">
    <source>
        <dbReference type="ARBA" id="ARBA00022960"/>
    </source>
</evidence>
<feature type="binding site" evidence="18">
    <location>
        <position position="325"/>
    </location>
    <ligand>
        <name>Mg(2+)</name>
        <dbReference type="ChEBI" id="CHEBI:18420"/>
        <label>2</label>
    </ligand>
</feature>
<comment type="subcellular location">
    <subcellularLocation>
        <location evidence="15">Cytoplasm</location>
    </subcellularLocation>
</comment>
<dbReference type="EC" id="6.3.2.4" evidence="15"/>
<dbReference type="PROSITE" id="PS00843">
    <property type="entry name" value="DALA_DALA_LIGASE_1"/>
    <property type="match status" value="1"/>
</dbReference>
<feature type="active site" evidence="16">
    <location>
        <position position="201"/>
    </location>
</feature>
<evidence type="ECO:0000256" key="9">
    <source>
        <dbReference type="ARBA" id="ARBA00022842"/>
    </source>
</evidence>
<reference evidence="21 22" key="1">
    <citation type="submission" date="2013-10" db="EMBL/GenBank/DDBJ databases">
        <title>Salinisphaera japonica YTM-1 Genome Sequencing.</title>
        <authorList>
            <person name="Lai Q."/>
            <person name="Li C."/>
            <person name="Shao Z."/>
        </authorList>
    </citation>
    <scope>NUCLEOTIDE SEQUENCE [LARGE SCALE GENOMIC DNA]</scope>
    <source>
        <strain evidence="21 22">YTM-1</strain>
    </source>
</reference>
<dbReference type="FunCoup" id="A0A423PZX3">
    <property type="interactions" value="147"/>
</dbReference>
<feature type="active site" evidence="16">
    <location>
        <position position="26"/>
    </location>
</feature>
<evidence type="ECO:0000313" key="22">
    <source>
        <dbReference type="Proteomes" id="UP000285310"/>
    </source>
</evidence>
<keyword evidence="13 15" id="KW-0961">Cell wall biogenesis/degradation</keyword>
<feature type="binding site" evidence="18">
    <location>
        <position position="327"/>
    </location>
    <ligand>
        <name>Mg(2+)</name>
        <dbReference type="ChEBI" id="CHEBI:18420"/>
        <label>2</label>
    </ligand>
</feature>
<dbReference type="PANTHER" id="PTHR23132:SF25">
    <property type="entry name" value="D-ALANINE--D-ALANINE LIGASE A"/>
    <property type="match status" value="1"/>
</dbReference>
<evidence type="ECO:0000256" key="19">
    <source>
        <dbReference type="PROSITE-ProRule" id="PRU00409"/>
    </source>
</evidence>
<dbReference type="GO" id="GO:0005829">
    <property type="term" value="C:cytosol"/>
    <property type="evidence" value="ECO:0007669"/>
    <property type="project" value="TreeGrafter"/>
</dbReference>
<evidence type="ECO:0000256" key="6">
    <source>
        <dbReference type="ARBA" id="ARBA00022723"/>
    </source>
</evidence>
<comment type="function">
    <text evidence="2 15">Cell wall formation.</text>
</comment>
<keyword evidence="15" id="KW-0963">Cytoplasm</keyword>
<evidence type="ECO:0000256" key="14">
    <source>
        <dbReference type="ARBA" id="ARBA00047614"/>
    </source>
</evidence>
<dbReference type="GO" id="GO:0009252">
    <property type="term" value="P:peptidoglycan biosynthetic process"/>
    <property type="evidence" value="ECO:0007669"/>
    <property type="project" value="UniProtKB-UniRule"/>
</dbReference>
<comment type="catalytic activity">
    <reaction evidence="14 15">
        <text>2 D-alanine + ATP = D-alanyl-D-alanine + ADP + phosphate + H(+)</text>
        <dbReference type="Rhea" id="RHEA:11224"/>
        <dbReference type="ChEBI" id="CHEBI:15378"/>
        <dbReference type="ChEBI" id="CHEBI:30616"/>
        <dbReference type="ChEBI" id="CHEBI:43474"/>
        <dbReference type="ChEBI" id="CHEBI:57416"/>
        <dbReference type="ChEBI" id="CHEBI:57822"/>
        <dbReference type="ChEBI" id="CHEBI:456216"/>
        <dbReference type="EC" id="6.3.2.4"/>
    </reaction>
</comment>
<keyword evidence="7 17" id="KW-0547">Nucleotide-binding</keyword>
<feature type="binding site" evidence="17">
    <location>
        <position position="151"/>
    </location>
    <ligand>
        <name>ATP</name>
        <dbReference type="ChEBI" id="CHEBI:30616"/>
    </ligand>
</feature>
<dbReference type="InterPro" id="IPR011761">
    <property type="entry name" value="ATP-grasp"/>
</dbReference>
<evidence type="ECO:0000256" key="3">
    <source>
        <dbReference type="ARBA" id="ARBA00004752"/>
    </source>
</evidence>
<dbReference type="PROSITE" id="PS00844">
    <property type="entry name" value="DALA_DALA_LIGASE_2"/>
    <property type="match status" value="1"/>
</dbReference>
<dbReference type="UniPathway" id="UPA00219"/>
<dbReference type="InterPro" id="IPR005905">
    <property type="entry name" value="D_ala_D_ala"/>
</dbReference>
<dbReference type="InterPro" id="IPR016185">
    <property type="entry name" value="PreATP-grasp_dom_sf"/>
</dbReference>
<dbReference type="Pfam" id="PF07478">
    <property type="entry name" value="Dala_Dala_lig_C"/>
    <property type="match status" value="1"/>
</dbReference>
<dbReference type="AlphaFoldDB" id="A0A423PZX3"/>
<dbReference type="InterPro" id="IPR000291">
    <property type="entry name" value="D-Ala_lig_Van_CS"/>
</dbReference>
<dbReference type="InterPro" id="IPR011127">
    <property type="entry name" value="Dala_Dala_lig_N"/>
</dbReference>
<dbReference type="Gene3D" id="3.30.470.20">
    <property type="entry name" value="ATP-grasp fold, B domain"/>
    <property type="match status" value="1"/>
</dbReference>
<dbReference type="EMBL" id="AYKG01000007">
    <property type="protein sequence ID" value="ROO31173.1"/>
    <property type="molecule type" value="Genomic_DNA"/>
</dbReference>
<dbReference type="InterPro" id="IPR011095">
    <property type="entry name" value="Dala_Dala_lig_C"/>
</dbReference>
<comment type="caution">
    <text evidence="21">The sequence shown here is derived from an EMBL/GenBank/DDBJ whole genome shotgun (WGS) entry which is preliminary data.</text>
</comment>
<evidence type="ECO:0000256" key="8">
    <source>
        <dbReference type="ARBA" id="ARBA00022840"/>
    </source>
</evidence>
<evidence type="ECO:0000256" key="15">
    <source>
        <dbReference type="HAMAP-Rule" id="MF_00047"/>
    </source>
</evidence>
<feature type="binding site" evidence="18">
    <location>
        <position position="325"/>
    </location>
    <ligand>
        <name>Mg(2+)</name>
        <dbReference type="ChEBI" id="CHEBI:18420"/>
        <label>1</label>
    </ligand>
</feature>
<evidence type="ECO:0000256" key="13">
    <source>
        <dbReference type="ARBA" id="ARBA00023316"/>
    </source>
</evidence>
<accession>A0A423PZX3</accession>
<dbReference type="GO" id="GO:0005524">
    <property type="term" value="F:ATP binding"/>
    <property type="evidence" value="ECO:0007669"/>
    <property type="project" value="UniProtKB-UniRule"/>
</dbReference>
<comment type="cofactor">
    <cofactor evidence="18">
        <name>Mg(2+)</name>
        <dbReference type="ChEBI" id="CHEBI:18420"/>
    </cofactor>
    <cofactor evidence="18">
        <name>Mn(2+)</name>
        <dbReference type="ChEBI" id="CHEBI:29035"/>
    </cofactor>
    <text evidence="18">Binds 2 magnesium or manganese ions per subunit.</text>
</comment>
<evidence type="ECO:0000256" key="5">
    <source>
        <dbReference type="ARBA" id="ARBA00022598"/>
    </source>
</evidence>
<dbReference type="HAMAP" id="MF_00047">
    <property type="entry name" value="Dala_Dala_lig"/>
    <property type="match status" value="1"/>
</dbReference>
<feature type="domain" description="ATP-grasp" evidence="20">
    <location>
        <begin position="155"/>
        <end position="358"/>
    </location>
</feature>
<keyword evidence="11 15" id="KW-0573">Peptidoglycan synthesis</keyword>
<name>A0A423PZX3_9GAMM</name>
<evidence type="ECO:0000256" key="16">
    <source>
        <dbReference type="PIRSR" id="PIRSR039102-1"/>
    </source>
</evidence>
<comment type="similarity">
    <text evidence="4 15">Belongs to the D-alanine--D-alanine ligase family.</text>
</comment>
<evidence type="ECO:0000256" key="1">
    <source>
        <dbReference type="ARBA" id="ARBA00001936"/>
    </source>
</evidence>
<evidence type="ECO:0000313" key="21">
    <source>
        <dbReference type="EMBL" id="ROO31173.1"/>
    </source>
</evidence>
<dbReference type="GO" id="GO:0008360">
    <property type="term" value="P:regulation of cell shape"/>
    <property type="evidence" value="ECO:0007669"/>
    <property type="project" value="UniProtKB-KW"/>
</dbReference>
<dbReference type="GO" id="GO:0008716">
    <property type="term" value="F:D-alanine-D-alanine ligase activity"/>
    <property type="evidence" value="ECO:0007669"/>
    <property type="project" value="UniProtKB-UniRule"/>
</dbReference>
<dbReference type="NCBIfam" id="TIGR01205">
    <property type="entry name" value="D_ala_D_alaTIGR"/>
    <property type="match status" value="1"/>
</dbReference>
<feature type="binding site" evidence="17">
    <location>
        <begin position="231"/>
        <end position="238"/>
    </location>
    <ligand>
        <name>ATP</name>
        <dbReference type="ChEBI" id="CHEBI:30616"/>
    </ligand>
</feature>
<protein>
    <recommendedName>
        <fullName evidence="15">D-alanine--D-alanine ligase</fullName>
        <ecNumber evidence="15">6.3.2.4</ecNumber>
    </recommendedName>
    <alternativeName>
        <fullName evidence="15">D-Ala-D-Ala ligase</fullName>
    </alternativeName>
    <alternativeName>
        <fullName evidence="15">D-alanylalanine synthetase</fullName>
    </alternativeName>
</protein>
<keyword evidence="10 15" id="KW-0133">Cell shape</keyword>
<comment type="cofactor">
    <cofactor evidence="1">
        <name>Mn(2+)</name>
        <dbReference type="ChEBI" id="CHEBI:29035"/>
    </cofactor>
</comment>
<keyword evidence="12 18" id="KW-0464">Manganese</keyword>
<dbReference type="NCBIfam" id="NF002528">
    <property type="entry name" value="PRK01966.1-4"/>
    <property type="match status" value="1"/>
</dbReference>
<dbReference type="PROSITE" id="PS50975">
    <property type="entry name" value="ATP_GRASP"/>
    <property type="match status" value="1"/>
</dbReference>
<feature type="binding site" evidence="18">
    <location>
        <position position="312"/>
    </location>
    <ligand>
        <name>Mg(2+)</name>
        <dbReference type="ChEBI" id="CHEBI:18420"/>
        <label>1</label>
    </ligand>
</feature>
<sequence length="374" mass="39289">MKRQHMSQQAQNKIRVAVICGGASAEHEVSLASARNIVAALDRDRFDVSVIGIDKAGVWHAAEADDFVHAPDDPKHIALKAHAAELAVVPGRETGQIIDVATGAVALDIDVAFPIVHGPTGEDGTLQGLLRAANIACVGAGVLASAAAMDKDVTKRLLRDAGIKIAPFALVTRETAADAHYDTLAATLGSTLFVKPANLGSSVGVSRATDAQSFDDALALALRFDHKVLIEAGVVGREIECAVLGNTAPRASTVGEVVVAGGGFYAYDTKYVDDSAEVMIPADLAATTIEAVQQVALATYKTLDCRGLARVDVFVTDDAQVIVNEINTLPGFTRISMYPKLWAASGIAYRDLVSQLIDLARERHAADRALATSM</sequence>
<dbReference type="Gene3D" id="3.40.50.20">
    <property type="match status" value="1"/>
</dbReference>
<dbReference type="InParanoid" id="A0A423PZX3"/>
<dbReference type="SUPFAM" id="SSF52440">
    <property type="entry name" value="PreATP-grasp domain"/>
    <property type="match status" value="1"/>
</dbReference>
<keyword evidence="5 15" id="KW-0436">Ligase</keyword>
<gene>
    <name evidence="15" type="primary">ddl</name>
    <name evidence="21" type="ORF">SAJA_03615</name>
</gene>
<dbReference type="PIRSF" id="PIRSF039102">
    <property type="entry name" value="Ddl/VanB"/>
    <property type="match status" value="1"/>
</dbReference>
<feature type="binding site" evidence="17">
    <location>
        <begin position="201"/>
        <end position="202"/>
    </location>
    <ligand>
        <name>ATP</name>
        <dbReference type="ChEBI" id="CHEBI:30616"/>
    </ligand>
</feature>
<keyword evidence="22" id="KW-1185">Reference proteome</keyword>
<dbReference type="FunFam" id="3.30.470.20:FF:000008">
    <property type="entry name" value="D-alanine--D-alanine ligase"/>
    <property type="match status" value="1"/>
</dbReference>
<feature type="active site" evidence="16">
    <location>
        <position position="336"/>
    </location>
</feature>